<accession>A0A369QJ59</accession>
<proteinExistence type="predicted"/>
<dbReference type="InterPro" id="IPR011051">
    <property type="entry name" value="RmlC_Cupin_sf"/>
</dbReference>
<name>A0A369QJ59_9BACT</name>
<dbReference type="SUPFAM" id="SSF51182">
    <property type="entry name" value="RmlC-like cupins"/>
    <property type="match status" value="1"/>
</dbReference>
<dbReference type="InterPro" id="IPR014710">
    <property type="entry name" value="RmlC-like_jellyroll"/>
</dbReference>
<dbReference type="AlphaFoldDB" id="A0A369QJ59"/>
<evidence type="ECO:0000313" key="3">
    <source>
        <dbReference type="Proteomes" id="UP000253919"/>
    </source>
</evidence>
<dbReference type="Pfam" id="PF17954">
    <property type="entry name" value="Pirin_C_2"/>
    <property type="match status" value="1"/>
</dbReference>
<comment type="caution">
    <text evidence="2">The sequence shown here is derived from an EMBL/GenBank/DDBJ whole genome shotgun (WGS) entry which is preliminary data.</text>
</comment>
<reference evidence="2 3" key="1">
    <citation type="submission" date="2018-04" db="EMBL/GenBank/DDBJ databases">
        <title>Adhaeribacter sp. HMF7616 genome sequencing and assembly.</title>
        <authorList>
            <person name="Kang H."/>
            <person name="Kang J."/>
            <person name="Cha I."/>
            <person name="Kim H."/>
            <person name="Joh K."/>
        </authorList>
    </citation>
    <scope>NUCLEOTIDE SEQUENCE [LARGE SCALE GENOMIC DNA]</scope>
    <source>
        <strain evidence="2 3">HMF7616</strain>
    </source>
</reference>
<dbReference type="Gene3D" id="2.60.120.10">
    <property type="entry name" value="Jelly Rolls"/>
    <property type="match status" value="2"/>
</dbReference>
<dbReference type="EMBL" id="QASA01000001">
    <property type="protein sequence ID" value="RDC64340.1"/>
    <property type="molecule type" value="Genomic_DNA"/>
</dbReference>
<dbReference type="RefSeq" id="WP_115373508.1">
    <property type="nucleotide sequence ID" value="NZ_QASA01000001.1"/>
</dbReference>
<evidence type="ECO:0000313" key="2">
    <source>
        <dbReference type="EMBL" id="RDC64340.1"/>
    </source>
</evidence>
<sequence length="240" mass="27114">MKQIPGKIYLADQRGHWQTPHLQRFSTFNYQDFYQEHKQPYGDLYLVNEETLAGSQNLTYHLDQASHILIIPVTGAVNLSTPANALMPVEVGQVLILTAPAPYSFQLVNPYAQDNICFLQVRLRAKNGIAEVFTNLIPFTLDDPGNPLTEIIPGNSVPNVPDYKFRLSLGRFAGRQEITYPLEDNQQFFFAFVLAGAFEAEGRLLHEKDGLSLWDTPQVELEALSNNAIILILEWPRAEN</sequence>
<protein>
    <recommendedName>
        <fullName evidence="1">Quercetin 2,3-dioxygenase C-terminal cupin domain-containing protein</fullName>
    </recommendedName>
</protein>
<dbReference type="OrthoDB" id="321327at2"/>
<gene>
    <name evidence="2" type="ORF">AHMF7616_02953</name>
</gene>
<dbReference type="Proteomes" id="UP000253919">
    <property type="component" value="Unassembled WGS sequence"/>
</dbReference>
<organism evidence="2 3">
    <name type="scientific">Adhaeribacter pallidiroseus</name>
    <dbReference type="NCBI Taxonomy" id="2072847"/>
    <lineage>
        <taxon>Bacteria</taxon>
        <taxon>Pseudomonadati</taxon>
        <taxon>Bacteroidota</taxon>
        <taxon>Cytophagia</taxon>
        <taxon>Cytophagales</taxon>
        <taxon>Hymenobacteraceae</taxon>
        <taxon>Adhaeribacter</taxon>
    </lineage>
</organism>
<keyword evidence="3" id="KW-1185">Reference proteome</keyword>
<dbReference type="InterPro" id="IPR041602">
    <property type="entry name" value="Quercetinase_C"/>
</dbReference>
<feature type="domain" description="Quercetin 2,3-dioxygenase C-terminal cupin" evidence="1">
    <location>
        <begin position="165"/>
        <end position="232"/>
    </location>
</feature>
<evidence type="ECO:0000259" key="1">
    <source>
        <dbReference type="Pfam" id="PF17954"/>
    </source>
</evidence>